<feature type="compositionally biased region" description="Polar residues" evidence="8">
    <location>
        <begin position="254"/>
        <end position="263"/>
    </location>
</feature>
<keyword evidence="5 7" id="KW-0687">Ribonucleoprotein</keyword>
<dbReference type="GO" id="GO:0032040">
    <property type="term" value="C:small-subunit processome"/>
    <property type="evidence" value="ECO:0007669"/>
    <property type="project" value="TreeGrafter"/>
</dbReference>
<feature type="region of interest" description="Disordered" evidence="8">
    <location>
        <begin position="675"/>
        <end position="721"/>
    </location>
</feature>
<keyword evidence="3 7" id="KW-0698">rRNA processing</keyword>
<dbReference type="VEuPathDB" id="FungiDB:jhhlp_007602"/>
<dbReference type="PANTHER" id="PTHR17039:SF0">
    <property type="entry name" value="U3 SMALL NUCLEOLAR RIBONUCLEOPROTEIN PROTEIN MPP10"/>
    <property type="match status" value="1"/>
</dbReference>
<evidence type="ECO:0000256" key="8">
    <source>
        <dbReference type="SAM" id="MobiDB-lite"/>
    </source>
</evidence>
<keyword evidence="2 7" id="KW-0690">Ribosome biogenesis</keyword>
<dbReference type="OrthoDB" id="445326at2759"/>
<feature type="compositionally biased region" description="Basic and acidic residues" evidence="8">
    <location>
        <begin position="395"/>
        <end position="417"/>
    </location>
</feature>
<dbReference type="PIRSF" id="PIRSF017300">
    <property type="entry name" value="snoRNP_Mpp10"/>
    <property type="match status" value="1"/>
</dbReference>
<reference evidence="9 10" key="1">
    <citation type="journal article" date="2017" name="G3 (Bethesda)">
        <title>First Draft Genome Sequence of the Pathogenic Fungus Lomentospora prolificans (Formerly Scedosporium prolificans).</title>
        <authorList>
            <person name="Luo R."/>
            <person name="Zimin A."/>
            <person name="Workman R."/>
            <person name="Fan Y."/>
            <person name="Pertea G."/>
            <person name="Grossman N."/>
            <person name="Wear M.P."/>
            <person name="Jia B."/>
            <person name="Miller H."/>
            <person name="Casadevall A."/>
            <person name="Timp W."/>
            <person name="Zhang S.X."/>
            <person name="Salzberg S.L."/>
        </authorList>
    </citation>
    <scope>NUCLEOTIDE SEQUENCE [LARGE SCALE GENOMIC DNA]</scope>
    <source>
        <strain evidence="9 10">JHH-5317</strain>
    </source>
</reference>
<evidence type="ECO:0000256" key="4">
    <source>
        <dbReference type="ARBA" id="ARBA00023242"/>
    </source>
</evidence>
<evidence type="ECO:0000256" key="5">
    <source>
        <dbReference type="ARBA" id="ARBA00023274"/>
    </source>
</evidence>
<feature type="compositionally biased region" description="Acidic residues" evidence="8">
    <location>
        <begin position="153"/>
        <end position="170"/>
    </location>
</feature>
<comment type="function">
    <text evidence="7">Involved in nucleolar processing of pre-18S ribosomal RNA.</text>
</comment>
<protein>
    <recommendedName>
        <fullName evidence="7">U3 small nucleolar ribonucleoprotein protein MPP10</fullName>
    </recommendedName>
</protein>
<evidence type="ECO:0000256" key="6">
    <source>
        <dbReference type="ARBA" id="ARBA00029455"/>
    </source>
</evidence>
<dbReference type="Proteomes" id="UP000233524">
    <property type="component" value="Unassembled WGS sequence"/>
</dbReference>
<dbReference type="GO" id="GO:0006364">
    <property type="term" value="P:rRNA processing"/>
    <property type="evidence" value="ECO:0007669"/>
    <property type="project" value="UniProtKB-KW"/>
</dbReference>
<dbReference type="Pfam" id="PF04006">
    <property type="entry name" value="Mpp10"/>
    <property type="match status" value="2"/>
</dbReference>
<evidence type="ECO:0000256" key="7">
    <source>
        <dbReference type="PIRNR" id="PIRNR017300"/>
    </source>
</evidence>
<feature type="compositionally biased region" description="Acidic residues" evidence="8">
    <location>
        <begin position="178"/>
        <end position="240"/>
    </location>
</feature>
<dbReference type="GO" id="GO:0005732">
    <property type="term" value="C:sno(s)RNA-containing ribonucleoprotein complex"/>
    <property type="evidence" value="ECO:0007669"/>
    <property type="project" value="UniProtKB-UniRule"/>
</dbReference>
<evidence type="ECO:0000313" key="10">
    <source>
        <dbReference type="Proteomes" id="UP000233524"/>
    </source>
</evidence>
<comment type="caution">
    <text evidence="9">The sequence shown here is derived from an EMBL/GenBank/DDBJ whole genome shotgun (WGS) entry which is preliminary data.</text>
</comment>
<proteinExistence type="inferred from homology"/>
<keyword evidence="10" id="KW-1185">Reference proteome</keyword>
<dbReference type="InParanoid" id="A0A2N3N016"/>
<evidence type="ECO:0000256" key="2">
    <source>
        <dbReference type="ARBA" id="ARBA00022517"/>
    </source>
</evidence>
<comment type="similarity">
    <text evidence="6 7">Belongs to the MPP10 family.</text>
</comment>
<accession>A0A2N3N016</accession>
<feature type="compositionally biased region" description="Acidic residues" evidence="8">
    <location>
        <begin position="310"/>
        <end position="334"/>
    </location>
</feature>
<feature type="compositionally biased region" description="Acidic residues" evidence="8">
    <location>
        <begin position="347"/>
        <end position="365"/>
    </location>
</feature>
<dbReference type="AlphaFoldDB" id="A0A2N3N016"/>
<dbReference type="PANTHER" id="PTHR17039">
    <property type="entry name" value="U3 SMALL NUCLEOLAR RIBONUCLEOPROTEIN PROTEIN MPP10"/>
    <property type="match status" value="1"/>
</dbReference>
<dbReference type="InterPro" id="IPR012173">
    <property type="entry name" value="Mpp10"/>
</dbReference>
<evidence type="ECO:0000256" key="1">
    <source>
        <dbReference type="ARBA" id="ARBA00004604"/>
    </source>
</evidence>
<comment type="subcellular location">
    <subcellularLocation>
        <location evidence="1 7">Nucleus</location>
        <location evidence="1 7">Nucleolus</location>
    </subcellularLocation>
</comment>
<evidence type="ECO:0000313" key="9">
    <source>
        <dbReference type="EMBL" id="PKS05773.1"/>
    </source>
</evidence>
<name>A0A2N3N016_9PEZI</name>
<evidence type="ECO:0000256" key="3">
    <source>
        <dbReference type="ARBA" id="ARBA00022552"/>
    </source>
</evidence>
<organism evidence="9 10">
    <name type="scientific">Lomentospora prolificans</name>
    <dbReference type="NCBI Taxonomy" id="41688"/>
    <lineage>
        <taxon>Eukaryota</taxon>
        <taxon>Fungi</taxon>
        <taxon>Dikarya</taxon>
        <taxon>Ascomycota</taxon>
        <taxon>Pezizomycotina</taxon>
        <taxon>Sordariomycetes</taxon>
        <taxon>Hypocreomycetidae</taxon>
        <taxon>Microascales</taxon>
        <taxon>Microascaceae</taxon>
        <taxon>Lomentospora</taxon>
    </lineage>
</organism>
<feature type="compositionally biased region" description="Acidic residues" evidence="8">
    <location>
        <begin position="418"/>
        <end position="430"/>
    </location>
</feature>
<feature type="compositionally biased region" description="Basic residues" evidence="8">
    <location>
        <begin position="684"/>
        <end position="696"/>
    </location>
</feature>
<dbReference type="EMBL" id="NLAX01001139">
    <property type="protein sequence ID" value="PKS05773.1"/>
    <property type="molecule type" value="Genomic_DNA"/>
</dbReference>
<keyword evidence="4 7" id="KW-0539">Nucleus</keyword>
<gene>
    <name evidence="9" type="ORF">jhhlp_007602</name>
</gene>
<dbReference type="FunCoup" id="A0A2N3N016">
    <property type="interactions" value="908"/>
</dbReference>
<feature type="region of interest" description="Disordered" evidence="8">
    <location>
        <begin position="141"/>
        <end position="449"/>
    </location>
</feature>
<dbReference type="STRING" id="41688.A0A2N3N016"/>
<dbReference type="GO" id="GO:0034457">
    <property type="term" value="C:Mpp10 complex"/>
    <property type="evidence" value="ECO:0007669"/>
    <property type="project" value="UniProtKB-UniRule"/>
</dbReference>
<feature type="compositionally biased region" description="Low complexity" evidence="8">
    <location>
        <begin position="697"/>
        <end position="713"/>
    </location>
</feature>
<sequence length="759" mass="84125">MAEGSITSSLTSTTLTFAPGMAPAVPSLGSANPLALLEFITPSQRHAFLQPPSSIPSASLNLVKDTLESFAGHVGEEQLRMLREENRKRKRSERLKPDEAEVLKVRKIHVDGFETNQVWQQAKRIISSTLKSSEEALKELEEANGVNGHTLNEDEGEDDEEDEEEDENEMEAGLQDGSGEEEEDVEASNIDEDMEDLQGSDDPGDDFDLNSEDELGLDGEEEDDDELDDDDDEESAEEFVEDVHGLNDGFFSIDNFNKQTQWFEDQDAKGDPNTDVASDGEEINWDADPFSADATISKKSKKEQRGKKDDDDDDGLNLGMDEDDEEEDDEEEEGPTFGNMDLHAPEGESDEEIGDGLEEEEEDDGGFNANDIFYKDFFAPPPRKSKDGKPRKKSVRFEKPDDADVDRAMSNVRRDLFEDLSDREDSDDALSDASAGDPKSRKSAHERRQAKIAEEIRKLEAAAVAKREWTLSGEATATERPLNSLLEEDLDFEHVGKPVPVITPEVSESIEDLIKRRILANEFDDILRRRPDSDAATDTRRGLVDVDDTKSKKGLAEIYEEEHLKNTNPDTYVSKAEEKLRKEEQEVEQMWRDVSAKLDALSSWHYKPKPSAPAITVISDVATVAMEDAQPTTAQGIAGGESMIAPQEVYRPGASKDTVEQGEVVPKSGLPVARQEMTREEKLRRRRRAKERKRKAGATGLAAANGANKLPGARQSKKDTIADLRKGGVKVINRKGEVLDVDGNKPKAAQAVTSGGYKL</sequence>